<dbReference type="Gene3D" id="2.40.37.10">
    <property type="entry name" value="Lyase, Ornithine Decarboxylase, Chain A, domain 1"/>
    <property type="match status" value="1"/>
</dbReference>
<dbReference type="EC" id="5.1.1.1" evidence="4"/>
<dbReference type="EMBL" id="JBHUHO010000024">
    <property type="protein sequence ID" value="MFD2115668.1"/>
    <property type="molecule type" value="Genomic_DNA"/>
</dbReference>
<dbReference type="SUPFAM" id="SSF50621">
    <property type="entry name" value="Alanine racemase C-terminal domain-like"/>
    <property type="match status" value="1"/>
</dbReference>
<proteinExistence type="inferred from homology"/>
<keyword evidence="7" id="KW-1185">Reference proteome</keyword>
<accession>A0ABW4YIZ6</accession>
<feature type="active site" description="Proton acceptor; specific for L-alanine" evidence="4">
    <location>
        <position position="269"/>
    </location>
</feature>
<comment type="similarity">
    <text evidence="4">Belongs to the alanine racemase family.</text>
</comment>
<name>A0ABW4YIZ6_9BACL</name>
<feature type="binding site" evidence="4">
    <location>
        <position position="138"/>
    </location>
    <ligand>
        <name>substrate</name>
    </ligand>
</feature>
<dbReference type="NCBIfam" id="TIGR00492">
    <property type="entry name" value="alr"/>
    <property type="match status" value="1"/>
</dbReference>
<dbReference type="GO" id="GO:0008784">
    <property type="term" value="F:alanine racemase activity"/>
    <property type="evidence" value="ECO:0007669"/>
    <property type="project" value="UniProtKB-EC"/>
</dbReference>
<organism evidence="6 7">
    <name type="scientific">Paenibacillus yanchengensis</name>
    <dbReference type="NCBI Taxonomy" id="2035833"/>
    <lineage>
        <taxon>Bacteria</taxon>
        <taxon>Bacillati</taxon>
        <taxon>Bacillota</taxon>
        <taxon>Bacilli</taxon>
        <taxon>Bacillales</taxon>
        <taxon>Paenibacillaceae</taxon>
        <taxon>Paenibacillus</taxon>
    </lineage>
</organism>
<feature type="domain" description="Alanine racemase C-terminal" evidence="5">
    <location>
        <begin position="248"/>
        <end position="382"/>
    </location>
</feature>
<dbReference type="PANTHER" id="PTHR30511:SF0">
    <property type="entry name" value="ALANINE RACEMASE, CATABOLIC-RELATED"/>
    <property type="match status" value="1"/>
</dbReference>
<feature type="active site" description="Proton acceptor; specific for D-alanine" evidence="4">
    <location>
        <position position="39"/>
    </location>
</feature>
<comment type="pathway">
    <text evidence="4">Amino-acid biosynthesis; D-alanine biosynthesis; D-alanine from L-alanine: step 1/1.</text>
</comment>
<evidence type="ECO:0000256" key="3">
    <source>
        <dbReference type="ARBA" id="ARBA00023235"/>
    </source>
</evidence>
<comment type="caution">
    <text evidence="6">The sequence shown here is derived from an EMBL/GenBank/DDBJ whole genome shotgun (WGS) entry which is preliminary data.</text>
</comment>
<dbReference type="CDD" id="cd00430">
    <property type="entry name" value="PLPDE_III_AR"/>
    <property type="match status" value="1"/>
</dbReference>
<dbReference type="Pfam" id="PF00842">
    <property type="entry name" value="Ala_racemase_C"/>
    <property type="match status" value="1"/>
</dbReference>
<dbReference type="InterPro" id="IPR001608">
    <property type="entry name" value="Ala_racemase_N"/>
</dbReference>
<dbReference type="InterPro" id="IPR000821">
    <property type="entry name" value="Ala_racemase"/>
</dbReference>
<dbReference type="InterPro" id="IPR011079">
    <property type="entry name" value="Ala_racemase_C"/>
</dbReference>
<dbReference type="SMART" id="SM01005">
    <property type="entry name" value="Ala_racemase_C"/>
    <property type="match status" value="1"/>
</dbReference>
<dbReference type="InterPro" id="IPR029066">
    <property type="entry name" value="PLP-binding_barrel"/>
</dbReference>
<dbReference type="Gene3D" id="3.20.20.10">
    <property type="entry name" value="Alanine racemase"/>
    <property type="match status" value="1"/>
</dbReference>
<evidence type="ECO:0000256" key="2">
    <source>
        <dbReference type="ARBA" id="ARBA00022898"/>
    </source>
</evidence>
<evidence type="ECO:0000313" key="7">
    <source>
        <dbReference type="Proteomes" id="UP001597362"/>
    </source>
</evidence>
<dbReference type="Proteomes" id="UP001597362">
    <property type="component" value="Unassembled WGS sequence"/>
</dbReference>
<dbReference type="InterPro" id="IPR009006">
    <property type="entry name" value="Ala_racemase/Decarboxylase_C"/>
</dbReference>
<dbReference type="RefSeq" id="WP_377771059.1">
    <property type="nucleotide sequence ID" value="NZ_JBHUHO010000024.1"/>
</dbReference>
<sequence length="395" mass="43323">MDTFFRPTTVEISLDALEHNVQAMRAALPTATKMLASVKANAYGHGVVQVAKQLELLAVDYMGVAFLDEALQLRRAGIKTPILVLGYVPVDGLLEARDHSITISLFREDVRQAAAQLPDHPDGLKLQVHIKVDTGMGRLGVIGYEETLSFIEQCMKTPQLIVEGVFTHYANADTADKTHTQGQYALFKQIADAISARSWEIPYVHADNSAAGMECTSAAGNMVRFGIGMYGLYPSVEVNRQHIVLKPVLSLKSEIVFVKRAPENWGISYGSKYVTTDAEWIGTLPIGYADGYSRMLSGQAEVLVRGIRTKVLGNICMDQCMIALDPILAATNNEPMKHGEEVVLIGEQGRERITADELADKLGTIHYEVVCMLAARVPRIYRHNGKITAIVNPVS</sequence>
<dbReference type="Pfam" id="PF01168">
    <property type="entry name" value="Ala_racemase_N"/>
    <property type="match status" value="1"/>
</dbReference>
<evidence type="ECO:0000259" key="5">
    <source>
        <dbReference type="SMART" id="SM01005"/>
    </source>
</evidence>
<evidence type="ECO:0000256" key="1">
    <source>
        <dbReference type="ARBA" id="ARBA00001933"/>
    </source>
</evidence>
<dbReference type="SUPFAM" id="SSF51419">
    <property type="entry name" value="PLP-binding barrel"/>
    <property type="match status" value="1"/>
</dbReference>
<comment type="catalytic activity">
    <reaction evidence="4">
        <text>L-alanine = D-alanine</text>
        <dbReference type="Rhea" id="RHEA:20249"/>
        <dbReference type="ChEBI" id="CHEBI:57416"/>
        <dbReference type="ChEBI" id="CHEBI:57972"/>
        <dbReference type="EC" id="5.1.1.1"/>
    </reaction>
</comment>
<gene>
    <name evidence="6" type="primary">alr</name>
    <name evidence="6" type="ORF">ACFSJH_08005</name>
</gene>
<dbReference type="PANTHER" id="PTHR30511">
    <property type="entry name" value="ALANINE RACEMASE"/>
    <property type="match status" value="1"/>
</dbReference>
<comment type="function">
    <text evidence="4">Catalyzes the interconversion of L-alanine and D-alanine. May also act on other amino acids.</text>
</comment>
<dbReference type="PROSITE" id="PS00395">
    <property type="entry name" value="ALANINE_RACEMASE"/>
    <property type="match status" value="1"/>
</dbReference>
<comment type="cofactor">
    <cofactor evidence="1 4">
        <name>pyridoxal 5'-phosphate</name>
        <dbReference type="ChEBI" id="CHEBI:597326"/>
    </cofactor>
</comment>
<dbReference type="PRINTS" id="PR00992">
    <property type="entry name" value="ALARACEMASE"/>
</dbReference>
<evidence type="ECO:0000313" key="6">
    <source>
        <dbReference type="EMBL" id="MFD2115668.1"/>
    </source>
</evidence>
<protein>
    <recommendedName>
        <fullName evidence="4">Alanine racemase</fullName>
        <ecNumber evidence="4">5.1.1.1</ecNumber>
    </recommendedName>
</protein>
<feature type="binding site" evidence="4">
    <location>
        <position position="317"/>
    </location>
    <ligand>
        <name>substrate</name>
    </ligand>
</feature>
<reference evidence="7" key="1">
    <citation type="journal article" date="2019" name="Int. J. Syst. Evol. Microbiol.">
        <title>The Global Catalogue of Microorganisms (GCM) 10K type strain sequencing project: providing services to taxonomists for standard genome sequencing and annotation.</title>
        <authorList>
            <consortium name="The Broad Institute Genomics Platform"/>
            <consortium name="The Broad Institute Genome Sequencing Center for Infectious Disease"/>
            <person name="Wu L."/>
            <person name="Ma J."/>
        </authorList>
    </citation>
    <scope>NUCLEOTIDE SEQUENCE [LARGE SCALE GENOMIC DNA]</scope>
    <source>
        <strain evidence="7">GH52</strain>
    </source>
</reference>
<dbReference type="InterPro" id="IPR020622">
    <property type="entry name" value="Ala_racemase_pyridoxalP-BS"/>
</dbReference>
<evidence type="ECO:0000256" key="4">
    <source>
        <dbReference type="HAMAP-Rule" id="MF_01201"/>
    </source>
</evidence>
<dbReference type="HAMAP" id="MF_01201">
    <property type="entry name" value="Ala_racemase"/>
    <property type="match status" value="1"/>
</dbReference>
<keyword evidence="3 4" id="KW-0413">Isomerase</keyword>
<feature type="modified residue" description="N6-(pyridoxal phosphate)lysine" evidence="4">
    <location>
        <position position="39"/>
    </location>
</feature>
<keyword evidence="2 4" id="KW-0663">Pyridoxal phosphate</keyword>